<dbReference type="OrthoDB" id="3540829at2759"/>
<accession>A0A370TM48</accession>
<evidence type="ECO:0000313" key="2">
    <source>
        <dbReference type="EMBL" id="RDL36597.1"/>
    </source>
</evidence>
<dbReference type="Pfam" id="PF06985">
    <property type="entry name" value="HET"/>
    <property type="match status" value="1"/>
</dbReference>
<organism evidence="2 3">
    <name type="scientific">Venustampulla echinocandica</name>
    <dbReference type="NCBI Taxonomy" id="2656787"/>
    <lineage>
        <taxon>Eukaryota</taxon>
        <taxon>Fungi</taxon>
        <taxon>Dikarya</taxon>
        <taxon>Ascomycota</taxon>
        <taxon>Pezizomycotina</taxon>
        <taxon>Leotiomycetes</taxon>
        <taxon>Helotiales</taxon>
        <taxon>Pleuroascaceae</taxon>
        <taxon>Venustampulla</taxon>
    </lineage>
</organism>
<evidence type="ECO:0000313" key="3">
    <source>
        <dbReference type="Proteomes" id="UP000254866"/>
    </source>
</evidence>
<gene>
    <name evidence="2" type="ORF">BP5553_05949</name>
</gene>
<dbReference type="GeneID" id="43598798"/>
<dbReference type="EMBL" id="NPIC01000004">
    <property type="protein sequence ID" value="RDL36597.1"/>
    <property type="molecule type" value="Genomic_DNA"/>
</dbReference>
<dbReference type="STRING" id="2656787.A0A370TM48"/>
<dbReference type="Proteomes" id="UP000254866">
    <property type="component" value="Unassembled WGS sequence"/>
</dbReference>
<reference evidence="2 3" key="1">
    <citation type="journal article" date="2018" name="IMA Fungus">
        <title>IMA Genome-F 9: Draft genome sequence of Annulohypoxylon stygium, Aspergillus mulundensis, Berkeleyomyces basicola (syn. Thielaviopsis basicola), Ceratocystis smalleyi, two Cercospora beticola strains, Coleophoma cylindrospora, Fusarium fracticaudum, Phialophora cf. hyalina, and Morchella septimelata.</title>
        <authorList>
            <person name="Wingfield B.D."/>
            <person name="Bills G.F."/>
            <person name="Dong Y."/>
            <person name="Huang W."/>
            <person name="Nel W.J."/>
            <person name="Swalarsk-Parry B.S."/>
            <person name="Vaghefi N."/>
            <person name="Wilken P.M."/>
            <person name="An Z."/>
            <person name="de Beer Z.W."/>
            <person name="De Vos L."/>
            <person name="Chen L."/>
            <person name="Duong T.A."/>
            <person name="Gao Y."/>
            <person name="Hammerbacher A."/>
            <person name="Kikkert J.R."/>
            <person name="Li Y."/>
            <person name="Li H."/>
            <person name="Li K."/>
            <person name="Li Q."/>
            <person name="Liu X."/>
            <person name="Ma X."/>
            <person name="Naidoo K."/>
            <person name="Pethybridge S.J."/>
            <person name="Sun J."/>
            <person name="Steenkamp E.T."/>
            <person name="van der Nest M.A."/>
            <person name="van Wyk S."/>
            <person name="Wingfield M.J."/>
            <person name="Xiong C."/>
            <person name="Yue Q."/>
            <person name="Zhang X."/>
        </authorList>
    </citation>
    <scope>NUCLEOTIDE SEQUENCE [LARGE SCALE GENOMIC DNA]</scope>
    <source>
        <strain evidence="2 3">BP 5553</strain>
    </source>
</reference>
<keyword evidence="3" id="KW-1185">Reference proteome</keyword>
<protein>
    <recommendedName>
        <fullName evidence="1">Heterokaryon incompatibility domain-containing protein</fullName>
    </recommendedName>
</protein>
<sequence length="786" mass="88580">MTSADTSGSLCNRCRVLEFDDLAWPGSRKIGSTKDGFHLDITGTTKYTLDFYLEDSFPGLPNLERSSQNGCHFCRVLKCIIQKHVSNSTKRVQINTVYYNWDYYFGRADFGRFGLVSLVAELEKWADSAISKSVKIVFDIDCDPGPCSSWLSLEPKPQENALCNENIQLIHDEIALSEIGRNNNALLDMYYPTRLVDVGDFSSDRCRLVLTNSTAFLEQQDVLAPLQYVALSYCWGPPDDAAKQFKTEASTLIDRLAGFSPTDASPVVQDVIALTRALGLKYLWVDALCIIQGNKDDWERESASMGLVYRHAHLTVATTGSSSCQHGFLERATPIVAVKFVSKFDSSIRGHYYVRFSNIAKMNRPMDMDSVRRNWQSSPWSARGWTFQESALSRRMLLAGRNKFYFLTADRTHAENDQGFSDEWDDIDMASRISECEEEDKEFLTYLPIGLFSRRELTVESDRLPAFSGMAHLAQDNHNDQYLAGLWKADLHRGLFWRSCLSQSGILLSRTDVLDHLETSYSAPSWSWASRQHGVEFPSANFGAQQFHGWHTSKNECEEIEAQTSLVGTNPFGEVTDGTLRITGYVVPVPSEMTLLADTEWIEKRWRSSEKGKYIAYISFDWNNWEPSESFSNMSLLLVGSSLPMIDARSIYDVDQLEQLGDEGTTIKYEKIGEETASIKVNEDEPEAPLMVETEAEAIIQAMETLSTANNKDNSGGNKDVEPDYSLGSEPNCTTGPGIYAWGIVIHPAKHHFQKYVRVGIFSSWPQERGGLDYFQIGMPQTVQII</sequence>
<name>A0A370TM48_9HELO</name>
<dbReference type="PANTHER" id="PTHR33112:SF16">
    <property type="entry name" value="HETEROKARYON INCOMPATIBILITY DOMAIN-CONTAINING PROTEIN"/>
    <property type="match status" value="1"/>
</dbReference>
<dbReference type="AlphaFoldDB" id="A0A370TM48"/>
<feature type="domain" description="Heterokaryon incompatibility" evidence="1">
    <location>
        <begin position="228"/>
        <end position="389"/>
    </location>
</feature>
<evidence type="ECO:0000259" key="1">
    <source>
        <dbReference type="Pfam" id="PF06985"/>
    </source>
</evidence>
<dbReference type="InterPro" id="IPR010730">
    <property type="entry name" value="HET"/>
</dbReference>
<comment type="caution">
    <text evidence="2">The sequence shown here is derived from an EMBL/GenBank/DDBJ whole genome shotgun (WGS) entry which is preliminary data.</text>
</comment>
<proteinExistence type="predicted"/>
<dbReference type="PANTHER" id="PTHR33112">
    <property type="entry name" value="DOMAIN PROTEIN, PUTATIVE-RELATED"/>
    <property type="match status" value="1"/>
</dbReference>
<dbReference type="RefSeq" id="XP_031869253.1">
    <property type="nucleotide sequence ID" value="XM_032014572.1"/>
</dbReference>